<dbReference type="AlphaFoldDB" id="A0A183G8U5"/>
<protein>
    <submittedName>
        <fullName evidence="3">Secreted protein</fullName>
    </submittedName>
</protein>
<accession>A0A3P8EGN1</accession>
<accession>A0A183G8U5</accession>
<evidence type="ECO:0000313" key="2">
    <source>
        <dbReference type="Proteomes" id="UP000050761"/>
    </source>
</evidence>
<dbReference type="EMBL" id="UZAH01030615">
    <property type="protein sequence ID" value="VDP11139.1"/>
    <property type="molecule type" value="Genomic_DNA"/>
</dbReference>
<organism evidence="2 3">
    <name type="scientific">Heligmosomoides polygyrus</name>
    <name type="common">Parasitic roundworm</name>
    <dbReference type="NCBI Taxonomy" id="6339"/>
    <lineage>
        <taxon>Eukaryota</taxon>
        <taxon>Metazoa</taxon>
        <taxon>Ecdysozoa</taxon>
        <taxon>Nematoda</taxon>
        <taxon>Chromadorea</taxon>
        <taxon>Rhabditida</taxon>
        <taxon>Rhabditina</taxon>
        <taxon>Rhabditomorpha</taxon>
        <taxon>Strongyloidea</taxon>
        <taxon>Heligmosomidae</taxon>
        <taxon>Heligmosomoides</taxon>
    </lineage>
</organism>
<evidence type="ECO:0000313" key="1">
    <source>
        <dbReference type="EMBL" id="VDP11139.1"/>
    </source>
</evidence>
<proteinExistence type="predicted"/>
<evidence type="ECO:0000313" key="3">
    <source>
        <dbReference type="WBParaSite" id="HPBE_0001832401-mRNA-1"/>
    </source>
</evidence>
<reference evidence="1 2" key="1">
    <citation type="submission" date="2018-11" db="EMBL/GenBank/DDBJ databases">
        <authorList>
            <consortium name="Pathogen Informatics"/>
        </authorList>
    </citation>
    <scope>NUCLEOTIDE SEQUENCE [LARGE SCALE GENOMIC DNA]</scope>
</reference>
<gene>
    <name evidence="1" type="ORF">HPBE_LOCUS18325</name>
</gene>
<keyword evidence="2" id="KW-1185">Reference proteome</keyword>
<dbReference type="Proteomes" id="UP000050761">
    <property type="component" value="Unassembled WGS sequence"/>
</dbReference>
<sequence length="89" mass="9770">MNCLEGTLVPEIVCLANMLANDVEGALGVLMDVVVISCSEEEMAVTCTQEKASVVSTHFLPFHIKFTLFLQLNPVAHSTHRLDHALFKT</sequence>
<dbReference type="WBParaSite" id="HPBE_0001832401-mRNA-1">
    <property type="protein sequence ID" value="HPBE_0001832401-mRNA-1"/>
    <property type="gene ID" value="HPBE_0001832401"/>
</dbReference>
<name>A0A183G8U5_HELPZ</name>
<reference evidence="3" key="2">
    <citation type="submission" date="2019-09" db="UniProtKB">
        <authorList>
            <consortium name="WormBaseParasite"/>
        </authorList>
    </citation>
    <scope>IDENTIFICATION</scope>
</reference>